<protein>
    <recommendedName>
        <fullName evidence="4">ATP-binding protein</fullName>
    </recommendedName>
</protein>
<gene>
    <name evidence="2" type="ORF">EYS09_31285</name>
</gene>
<dbReference type="GeneID" id="97378576"/>
<reference evidence="2 3" key="1">
    <citation type="submission" date="2019-02" db="EMBL/GenBank/DDBJ databases">
        <title>Draft Genome Sequence of Streptomyces sp. AM-2504, identified by 16S rRNA comparative analysis as a Streptomyces Kasugaensis strain.</title>
        <authorList>
            <person name="Napolioni V."/>
            <person name="Giuliodori A.M."/>
            <person name="Spurio R."/>
            <person name="Fabbretti A."/>
        </authorList>
    </citation>
    <scope>NUCLEOTIDE SEQUENCE [LARGE SCALE GENOMIC DNA]</scope>
    <source>
        <strain evidence="2 3">AM-2504</strain>
    </source>
</reference>
<name>A0A4Q9HLZ5_STRKA</name>
<feature type="signal peptide" evidence="1">
    <location>
        <begin position="1"/>
        <end position="25"/>
    </location>
</feature>
<feature type="chain" id="PRO_5020953729" description="ATP-binding protein" evidence="1">
    <location>
        <begin position="26"/>
        <end position="95"/>
    </location>
</feature>
<sequence>MKYAKSAAVVAGSVMALGAAVPAFAADTATPTMSLNGGLTDALNSKQLDGHQLQPLVKSVKGAADSVKADPKGLVGAAAGATKSVPLLGGMPLGK</sequence>
<dbReference type="OrthoDB" id="4333828at2"/>
<keyword evidence="3" id="KW-1185">Reference proteome</keyword>
<dbReference type="RefSeq" id="WP_052861446.1">
    <property type="nucleotide sequence ID" value="NZ_NDXL01000002.1"/>
</dbReference>
<dbReference type="EMBL" id="SIXH01000438">
    <property type="protein sequence ID" value="TBO55804.1"/>
    <property type="molecule type" value="Genomic_DNA"/>
</dbReference>
<evidence type="ECO:0008006" key="4">
    <source>
        <dbReference type="Google" id="ProtNLM"/>
    </source>
</evidence>
<keyword evidence="1" id="KW-0732">Signal</keyword>
<dbReference type="Proteomes" id="UP000292452">
    <property type="component" value="Unassembled WGS sequence"/>
</dbReference>
<proteinExistence type="predicted"/>
<organism evidence="2 3">
    <name type="scientific">Streptomyces kasugaensis</name>
    <dbReference type="NCBI Taxonomy" id="1946"/>
    <lineage>
        <taxon>Bacteria</taxon>
        <taxon>Bacillati</taxon>
        <taxon>Actinomycetota</taxon>
        <taxon>Actinomycetes</taxon>
        <taxon>Kitasatosporales</taxon>
        <taxon>Streptomycetaceae</taxon>
        <taxon>Streptomyces</taxon>
    </lineage>
</organism>
<dbReference type="AlphaFoldDB" id="A0A4Q9HLZ5"/>
<evidence type="ECO:0000313" key="3">
    <source>
        <dbReference type="Proteomes" id="UP000292452"/>
    </source>
</evidence>
<evidence type="ECO:0000256" key="1">
    <source>
        <dbReference type="SAM" id="SignalP"/>
    </source>
</evidence>
<evidence type="ECO:0000313" key="2">
    <source>
        <dbReference type="EMBL" id="TBO55804.1"/>
    </source>
</evidence>
<accession>A0A4Q9HLZ5</accession>
<comment type="caution">
    <text evidence="2">The sequence shown here is derived from an EMBL/GenBank/DDBJ whole genome shotgun (WGS) entry which is preliminary data.</text>
</comment>